<evidence type="ECO:0000256" key="1">
    <source>
        <dbReference type="ARBA" id="ARBA00009437"/>
    </source>
</evidence>
<sequence length="305" mass="34784">MKDFNWKEVDLNLLVAFQAIFQTKSVSLAADQCYVSQSAMSHTLQRMRTLFNDPLFERVGTKMEPTQHAIDIAPLIESLLGSIKNDLLVKKGFTPESYTGIWKIGLTDYAEQLFAPSLYDAIKQQSPHSQVSFFNVNRSNYAEITEKERLDVVIGSIENLNRRYHSELLYTEQHLCLFDPSVVTVDKSMSLEAFTAYEHALVSPDGSLHTQVDNELAKRGYKRRVGVASRNFLTIRRLLIGRELICIVPKRFAQMEIDSHGLKAVTPPIHVADFDIKLIYFKSSQHEEKNRWLCDLIQGIAGRSD</sequence>
<dbReference type="Gene3D" id="1.10.10.10">
    <property type="entry name" value="Winged helix-like DNA-binding domain superfamily/Winged helix DNA-binding domain"/>
    <property type="match status" value="1"/>
</dbReference>
<dbReference type="PANTHER" id="PTHR30118:SF15">
    <property type="entry name" value="TRANSCRIPTIONAL REGULATORY PROTEIN"/>
    <property type="match status" value="1"/>
</dbReference>
<dbReference type="InterPro" id="IPR036390">
    <property type="entry name" value="WH_DNA-bd_sf"/>
</dbReference>
<evidence type="ECO:0000256" key="2">
    <source>
        <dbReference type="ARBA" id="ARBA00023015"/>
    </source>
</evidence>
<dbReference type="Pfam" id="PF00126">
    <property type="entry name" value="HTH_1"/>
    <property type="match status" value="1"/>
</dbReference>
<dbReference type="Pfam" id="PF03466">
    <property type="entry name" value="LysR_substrate"/>
    <property type="match status" value="1"/>
</dbReference>
<dbReference type="PROSITE" id="PS50931">
    <property type="entry name" value="HTH_LYSR"/>
    <property type="match status" value="1"/>
</dbReference>
<dbReference type="OrthoDB" id="6621790at2"/>
<keyword evidence="2" id="KW-0805">Transcription regulation</keyword>
<dbReference type="Proteomes" id="UP000033673">
    <property type="component" value="Unassembled WGS sequence"/>
</dbReference>
<reference evidence="6 7" key="1">
    <citation type="journal article" date="2015" name="BMC Genomics">
        <title>Genome mining reveals unlocked bioactive potential of marine Gram-negative bacteria.</title>
        <authorList>
            <person name="Machado H."/>
            <person name="Sonnenschein E.C."/>
            <person name="Melchiorsen J."/>
            <person name="Gram L."/>
        </authorList>
    </citation>
    <scope>NUCLEOTIDE SEQUENCE [LARGE SCALE GENOMIC DNA]</scope>
    <source>
        <strain evidence="6 7">S2757</strain>
    </source>
</reference>
<dbReference type="AlphaFoldDB" id="A0A0F4NQ63"/>
<accession>A0A0F4NQ63</accession>
<dbReference type="RefSeq" id="WP_045953951.1">
    <property type="nucleotide sequence ID" value="NZ_JXXV01000005.1"/>
</dbReference>
<comment type="caution">
    <text evidence="6">The sequence shown here is derived from an EMBL/GenBank/DDBJ whole genome shotgun (WGS) entry which is preliminary data.</text>
</comment>
<dbReference type="Gene3D" id="3.40.190.10">
    <property type="entry name" value="Periplasmic binding protein-like II"/>
    <property type="match status" value="2"/>
</dbReference>
<dbReference type="PANTHER" id="PTHR30118">
    <property type="entry name" value="HTH-TYPE TRANSCRIPTIONAL REGULATOR LEUO-RELATED"/>
    <property type="match status" value="1"/>
</dbReference>
<protein>
    <submittedName>
        <fullName evidence="6">LysR family transcriptional regulator</fullName>
    </submittedName>
</protein>
<evidence type="ECO:0000313" key="7">
    <source>
        <dbReference type="Proteomes" id="UP000033673"/>
    </source>
</evidence>
<evidence type="ECO:0000313" key="6">
    <source>
        <dbReference type="EMBL" id="KJY85019.1"/>
    </source>
</evidence>
<name>A0A0F4NQ63_9VIBR</name>
<evidence type="ECO:0000256" key="3">
    <source>
        <dbReference type="ARBA" id="ARBA00023125"/>
    </source>
</evidence>
<feature type="domain" description="HTH lysR-type" evidence="5">
    <location>
        <begin position="9"/>
        <end position="66"/>
    </location>
</feature>
<dbReference type="EMBL" id="JXXV01000005">
    <property type="protein sequence ID" value="KJY85019.1"/>
    <property type="molecule type" value="Genomic_DNA"/>
</dbReference>
<evidence type="ECO:0000259" key="5">
    <source>
        <dbReference type="PROSITE" id="PS50931"/>
    </source>
</evidence>
<comment type="similarity">
    <text evidence="1">Belongs to the LysR transcriptional regulatory family.</text>
</comment>
<keyword evidence="3" id="KW-0238">DNA-binding</keyword>
<dbReference type="PATRIC" id="fig|579748.3.peg.301"/>
<dbReference type="InterPro" id="IPR000847">
    <property type="entry name" value="LysR_HTH_N"/>
</dbReference>
<keyword evidence="7" id="KW-1185">Reference proteome</keyword>
<dbReference type="InterPro" id="IPR050389">
    <property type="entry name" value="LysR-type_TF"/>
</dbReference>
<dbReference type="SUPFAM" id="SSF46785">
    <property type="entry name" value="Winged helix' DNA-binding domain"/>
    <property type="match status" value="1"/>
</dbReference>
<proteinExistence type="inferred from homology"/>
<dbReference type="InterPro" id="IPR036388">
    <property type="entry name" value="WH-like_DNA-bd_sf"/>
</dbReference>
<keyword evidence="4" id="KW-0804">Transcription</keyword>
<dbReference type="GO" id="GO:0003677">
    <property type="term" value="F:DNA binding"/>
    <property type="evidence" value="ECO:0007669"/>
    <property type="project" value="UniProtKB-KW"/>
</dbReference>
<evidence type="ECO:0000256" key="4">
    <source>
        <dbReference type="ARBA" id="ARBA00023163"/>
    </source>
</evidence>
<dbReference type="GO" id="GO:0003700">
    <property type="term" value="F:DNA-binding transcription factor activity"/>
    <property type="evidence" value="ECO:0007669"/>
    <property type="project" value="InterPro"/>
</dbReference>
<organism evidence="6 7">
    <name type="scientific">Vibrio galatheae</name>
    <dbReference type="NCBI Taxonomy" id="579748"/>
    <lineage>
        <taxon>Bacteria</taxon>
        <taxon>Pseudomonadati</taxon>
        <taxon>Pseudomonadota</taxon>
        <taxon>Gammaproteobacteria</taxon>
        <taxon>Vibrionales</taxon>
        <taxon>Vibrionaceae</taxon>
        <taxon>Vibrio</taxon>
    </lineage>
</organism>
<dbReference type="InterPro" id="IPR005119">
    <property type="entry name" value="LysR_subst-bd"/>
</dbReference>
<gene>
    <name evidence="6" type="ORF">TW81_01460</name>
</gene>
<dbReference type="SUPFAM" id="SSF53850">
    <property type="entry name" value="Periplasmic binding protein-like II"/>
    <property type="match status" value="1"/>
</dbReference>